<protein>
    <submittedName>
        <fullName evidence="2">Phage exported protein</fullName>
    </submittedName>
</protein>
<dbReference type="RefSeq" id="WP_057636551.1">
    <property type="nucleotide sequence ID" value="NZ_CGBR01000023.1"/>
</dbReference>
<evidence type="ECO:0000313" key="3">
    <source>
        <dbReference type="Proteomes" id="UP000048841"/>
    </source>
</evidence>
<keyword evidence="1" id="KW-0472">Membrane</keyword>
<sequence>MFSGIKNIFTYLPALLLIILAGLSLHFYNEADEWHDKADAAAKERDEAQFILSNQVRMVNIINDIAKANENDKQKITQAGEARVVYIRETIKGDDCTNKPVPAAAADLLRKHANQIRSGATGTDTNKLTF</sequence>
<accession>A0A0T7P726</accession>
<proteinExistence type="predicted"/>
<dbReference type="Proteomes" id="UP000048841">
    <property type="component" value="Unassembled WGS sequence"/>
</dbReference>
<feature type="transmembrane region" description="Helical" evidence="1">
    <location>
        <begin position="9"/>
        <end position="28"/>
    </location>
</feature>
<gene>
    <name evidence="2" type="ORF">ERS137941_02961</name>
</gene>
<keyword evidence="1" id="KW-0812">Transmembrane</keyword>
<dbReference type="AlphaFoldDB" id="A0A0T7P726"/>
<evidence type="ECO:0000313" key="2">
    <source>
        <dbReference type="EMBL" id="CFQ68196.1"/>
    </source>
</evidence>
<organism evidence="2 3">
    <name type="scientific">Yersinia enterocolitica</name>
    <dbReference type="NCBI Taxonomy" id="630"/>
    <lineage>
        <taxon>Bacteria</taxon>
        <taxon>Pseudomonadati</taxon>
        <taxon>Pseudomonadota</taxon>
        <taxon>Gammaproteobacteria</taxon>
        <taxon>Enterobacterales</taxon>
        <taxon>Yersiniaceae</taxon>
        <taxon>Yersinia</taxon>
    </lineage>
</organism>
<name>A0A0T7P726_YEREN</name>
<keyword evidence="1" id="KW-1133">Transmembrane helix</keyword>
<dbReference type="EMBL" id="CGBR01000023">
    <property type="protein sequence ID" value="CFQ68196.1"/>
    <property type="molecule type" value="Genomic_DNA"/>
</dbReference>
<evidence type="ECO:0000256" key="1">
    <source>
        <dbReference type="SAM" id="Phobius"/>
    </source>
</evidence>
<reference evidence="2 3" key="1">
    <citation type="submission" date="2015-03" db="EMBL/GenBank/DDBJ databases">
        <authorList>
            <person name="Murphy D."/>
        </authorList>
    </citation>
    <scope>NUCLEOTIDE SEQUENCE [LARGE SCALE GENOMIC DNA]</scope>
    <source>
        <strain evidence="2 3">IP26249</strain>
    </source>
</reference>